<dbReference type="Proteomes" id="UP000190750">
    <property type="component" value="Unassembled WGS sequence"/>
</dbReference>
<feature type="domain" description="Methyl-accepting transducer" evidence="12">
    <location>
        <begin position="276"/>
        <end position="505"/>
    </location>
</feature>
<dbReference type="PANTHER" id="PTHR43531:SF7">
    <property type="entry name" value="AEROTAXIS RECEPTOR"/>
    <property type="match status" value="1"/>
</dbReference>
<dbReference type="RefSeq" id="WP_078366111.1">
    <property type="nucleotide sequence ID" value="NZ_MTJN01000002.1"/>
</dbReference>
<reference evidence="13 14" key="1">
    <citation type="submission" date="2017-01" db="EMBL/GenBank/DDBJ databases">
        <title>Genome sequencing of Rhodoferax fermentans JCM 7819.</title>
        <authorList>
            <person name="Kim Y.J."/>
            <person name="Farh M.E.-A."/>
            <person name="Yang D.-C."/>
        </authorList>
    </citation>
    <scope>NUCLEOTIDE SEQUENCE [LARGE SCALE GENOMIC DNA]</scope>
    <source>
        <strain evidence="13 14">JCM 7819</strain>
    </source>
</reference>
<dbReference type="Gene3D" id="3.30.450.20">
    <property type="entry name" value="PAS domain"/>
    <property type="match status" value="1"/>
</dbReference>
<dbReference type="STRING" id="28066.RF819_17305"/>
<evidence type="ECO:0000256" key="6">
    <source>
        <dbReference type="ARBA" id="ARBA00022692"/>
    </source>
</evidence>
<dbReference type="Pfam" id="PF08447">
    <property type="entry name" value="PAS_3"/>
    <property type="match status" value="1"/>
</dbReference>
<dbReference type="InterPro" id="IPR000014">
    <property type="entry name" value="PAS"/>
</dbReference>
<dbReference type="PANTHER" id="PTHR43531">
    <property type="entry name" value="PROTEIN ICFG"/>
    <property type="match status" value="1"/>
</dbReference>
<keyword evidence="3" id="KW-0488">Methylation</keyword>
<dbReference type="SUPFAM" id="SSF58104">
    <property type="entry name" value="Methyl-accepting chemotaxis protein (MCP) signaling domain"/>
    <property type="match status" value="1"/>
</dbReference>
<dbReference type="InterPro" id="IPR035965">
    <property type="entry name" value="PAS-like_dom_sf"/>
</dbReference>
<dbReference type="Pfam" id="PF00015">
    <property type="entry name" value="MCPsignal"/>
    <property type="match status" value="1"/>
</dbReference>
<dbReference type="FunFam" id="3.30.450.20:FF:000046">
    <property type="entry name" value="Aerotaxis sensor receptor"/>
    <property type="match status" value="1"/>
</dbReference>
<evidence type="ECO:0000256" key="1">
    <source>
        <dbReference type="ARBA" id="ARBA00004429"/>
    </source>
</evidence>
<dbReference type="NCBIfam" id="TIGR00229">
    <property type="entry name" value="sensory_box"/>
    <property type="match status" value="1"/>
</dbReference>
<comment type="similarity">
    <text evidence="9">Belongs to the methyl-accepting chemotaxis (MCP) protein family.</text>
</comment>
<evidence type="ECO:0000256" key="2">
    <source>
        <dbReference type="ARBA" id="ARBA00022475"/>
    </source>
</evidence>
<dbReference type="CDD" id="cd00130">
    <property type="entry name" value="PAS"/>
    <property type="match status" value="1"/>
</dbReference>
<evidence type="ECO:0000256" key="10">
    <source>
        <dbReference type="PROSITE-ProRule" id="PRU00284"/>
    </source>
</evidence>
<evidence type="ECO:0000256" key="7">
    <source>
        <dbReference type="ARBA" id="ARBA00022989"/>
    </source>
</evidence>
<dbReference type="InterPro" id="IPR004089">
    <property type="entry name" value="MCPsignal_dom"/>
</dbReference>
<keyword evidence="7 11" id="KW-1133">Transmembrane helix</keyword>
<dbReference type="OrthoDB" id="9806477at2"/>
<dbReference type="InterPro" id="IPR051310">
    <property type="entry name" value="MCP_chemotaxis"/>
</dbReference>
<name>A0A1T1AVU7_RHOFE</name>
<keyword evidence="10" id="KW-0807">Transducer</keyword>
<feature type="transmembrane region" description="Helical" evidence="11">
    <location>
        <begin position="197"/>
        <end position="217"/>
    </location>
</feature>
<dbReference type="SUPFAM" id="SSF55785">
    <property type="entry name" value="PYP-like sensor domain (PAS domain)"/>
    <property type="match status" value="1"/>
</dbReference>
<dbReference type="AlphaFoldDB" id="A0A1T1AVU7"/>
<dbReference type="EMBL" id="MTJN01000002">
    <property type="protein sequence ID" value="OOV08242.1"/>
    <property type="molecule type" value="Genomic_DNA"/>
</dbReference>
<proteinExistence type="inferred from homology"/>
<evidence type="ECO:0000313" key="13">
    <source>
        <dbReference type="EMBL" id="OOV08242.1"/>
    </source>
</evidence>
<keyword evidence="4" id="KW-0145">Chemotaxis</keyword>
<dbReference type="Gene3D" id="1.10.287.950">
    <property type="entry name" value="Methyl-accepting chemotaxis protein"/>
    <property type="match status" value="1"/>
</dbReference>
<keyword evidence="2" id="KW-1003">Cell membrane</keyword>
<feature type="transmembrane region" description="Helical" evidence="11">
    <location>
        <begin position="172"/>
        <end position="191"/>
    </location>
</feature>
<evidence type="ECO:0000313" key="14">
    <source>
        <dbReference type="Proteomes" id="UP000190750"/>
    </source>
</evidence>
<sequence length="521" mass="56202">MKINLPVTQREFELEDGVTLVSTTDTKGIITHCNQAFVQASGFDYTELLGQPHDIVRHPDVPPEAFKDLWGTIGRGRPWSGIVKNRRKNGDHYWVQANVVPVMEGGKPCAYMSVRLKPTRAQIQAAEQAYALLDAQRASGKVRVRLHAGGLRQVGWRDWPGKLHRITLSQRTGLGLLMILVLALLPTWVLAGQDVQTVLAAQGAAGLVGAGLFWAWFRRALVHPITKATRLANDLACCNLNGQIDYNNTSPLGALMRRLWLSNLNMRAIVADVRAEVKGANLAAQDIHQGSVELSTHTETQAGEVEKTTSAVREIANTVQRTADTAHALSTLSTNASAMASEGARAIDQVSASMHAIESSSDRITEIIEVIEKLAFQTNLLALNAAVEAAHAAEHGRGFAVVAAEVRALAQRSSTAAQQIRQLIHDSVEQVSQGTLTVDVAATTIRTAVDAVCEVSARLGEITQATQDEAAGVTQISEAMHLLDVVTQQNAELAQQASADCEGLTARADTLVRAVKVFQMR</sequence>
<evidence type="ECO:0000256" key="3">
    <source>
        <dbReference type="ARBA" id="ARBA00022481"/>
    </source>
</evidence>
<comment type="subcellular location">
    <subcellularLocation>
        <location evidence="1">Cell inner membrane</location>
        <topology evidence="1">Multi-pass membrane protein</topology>
    </subcellularLocation>
</comment>
<evidence type="ECO:0000256" key="11">
    <source>
        <dbReference type="SAM" id="Phobius"/>
    </source>
</evidence>
<keyword evidence="14" id="KW-1185">Reference proteome</keyword>
<comment type="caution">
    <text evidence="13">The sequence shown here is derived from an EMBL/GenBank/DDBJ whole genome shotgun (WGS) entry which is preliminary data.</text>
</comment>
<accession>A0A1T1AVU7</accession>
<dbReference type="PROSITE" id="PS50111">
    <property type="entry name" value="CHEMOTAXIS_TRANSDUC_2"/>
    <property type="match status" value="1"/>
</dbReference>
<organism evidence="13 14">
    <name type="scientific">Rhodoferax fermentans</name>
    <dbReference type="NCBI Taxonomy" id="28066"/>
    <lineage>
        <taxon>Bacteria</taxon>
        <taxon>Pseudomonadati</taxon>
        <taxon>Pseudomonadota</taxon>
        <taxon>Betaproteobacteria</taxon>
        <taxon>Burkholderiales</taxon>
        <taxon>Comamonadaceae</taxon>
        <taxon>Rhodoferax</taxon>
    </lineage>
</organism>
<keyword evidence="6 11" id="KW-0812">Transmembrane</keyword>
<dbReference type="GO" id="GO:0007165">
    <property type="term" value="P:signal transduction"/>
    <property type="evidence" value="ECO:0007669"/>
    <property type="project" value="UniProtKB-KW"/>
</dbReference>
<protein>
    <submittedName>
        <fullName evidence="13">Chemotaxis protein</fullName>
    </submittedName>
</protein>
<evidence type="ECO:0000256" key="4">
    <source>
        <dbReference type="ARBA" id="ARBA00022500"/>
    </source>
</evidence>
<evidence type="ECO:0000259" key="12">
    <source>
        <dbReference type="PROSITE" id="PS50111"/>
    </source>
</evidence>
<evidence type="ECO:0000256" key="5">
    <source>
        <dbReference type="ARBA" id="ARBA00022519"/>
    </source>
</evidence>
<dbReference type="GO" id="GO:0004888">
    <property type="term" value="F:transmembrane signaling receptor activity"/>
    <property type="evidence" value="ECO:0007669"/>
    <property type="project" value="TreeGrafter"/>
</dbReference>
<evidence type="ECO:0000256" key="8">
    <source>
        <dbReference type="ARBA" id="ARBA00023136"/>
    </source>
</evidence>
<evidence type="ECO:0000256" key="9">
    <source>
        <dbReference type="ARBA" id="ARBA00029447"/>
    </source>
</evidence>
<dbReference type="SMART" id="SM00283">
    <property type="entry name" value="MA"/>
    <property type="match status" value="1"/>
</dbReference>
<dbReference type="InterPro" id="IPR013655">
    <property type="entry name" value="PAS_fold_3"/>
</dbReference>
<keyword evidence="5" id="KW-0997">Cell inner membrane</keyword>
<dbReference type="GO" id="GO:0005886">
    <property type="term" value="C:plasma membrane"/>
    <property type="evidence" value="ECO:0007669"/>
    <property type="project" value="UniProtKB-SubCell"/>
</dbReference>
<keyword evidence="8 11" id="KW-0472">Membrane</keyword>
<gene>
    <name evidence="13" type="ORF">RF819_17305</name>
</gene>
<dbReference type="GO" id="GO:0006935">
    <property type="term" value="P:chemotaxis"/>
    <property type="evidence" value="ECO:0007669"/>
    <property type="project" value="UniProtKB-KW"/>
</dbReference>